<dbReference type="GO" id="GO:0006644">
    <property type="term" value="P:phospholipid metabolic process"/>
    <property type="evidence" value="ECO:0007669"/>
    <property type="project" value="TreeGrafter"/>
</dbReference>
<accession>A0A1B9G7Y4</accession>
<evidence type="ECO:0000313" key="2">
    <source>
        <dbReference type="EMBL" id="OCF27147.1"/>
    </source>
</evidence>
<dbReference type="InterPro" id="IPR001087">
    <property type="entry name" value="GDSL"/>
</dbReference>
<gene>
    <name evidence="2" type="ORF">I302_01982</name>
</gene>
<dbReference type="AlphaFoldDB" id="A0A1B9G7Y4"/>
<dbReference type="Gene3D" id="3.40.50.1110">
    <property type="entry name" value="SGNH hydrolase"/>
    <property type="match status" value="1"/>
</dbReference>
<dbReference type="PANTHER" id="PTHR21325">
    <property type="entry name" value="PHOSPHOLIPASE B, PLB1"/>
    <property type="match status" value="1"/>
</dbReference>
<name>A0A1B9G7Y4_9TREE</name>
<dbReference type="InterPro" id="IPR036514">
    <property type="entry name" value="SGNH_hydro_sf"/>
</dbReference>
<organism evidence="2">
    <name type="scientific">Kwoniella bestiolae CBS 10118</name>
    <dbReference type="NCBI Taxonomy" id="1296100"/>
    <lineage>
        <taxon>Eukaryota</taxon>
        <taxon>Fungi</taxon>
        <taxon>Dikarya</taxon>
        <taxon>Basidiomycota</taxon>
        <taxon>Agaricomycotina</taxon>
        <taxon>Tremellomycetes</taxon>
        <taxon>Tremellales</taxon>
        <taxon>Cryptococcaceae</taxon>
        <taxon>Kwoniella</taxon>
    </lineage>
</organism>
<evidence type="ECO:0000256" key="1">
    <source>
        <dbReference type="SAM" id="SignalP"/>
    </source>
</evidence>
<protein>
    <recommendedName>
        <fullName evidence="3">SGNH hydrolase-type esterase domain-containing protein</fullName>
    </recommendedName>
</protein>
<dbReference type="GO" id="GO:0004620">
    <property type="term" value="F:phospholipase activity"/>
    <property type="evidence" value="ECO:0007669"/>
    <property type="project" value="InterPro"/>
</dbReference>
<dbReference type="InterPro" id="IPR038885">
    <property type="entry name" value="PLB1"/>
</dbReference>
<evidence type="ECO:0008006" key="3">
    <source>
        <dbReference type="Google" id="ProtNLM"/>
    </source>
</evidence>
<feature type="chain" id="PRO_5008626795" description="SGNH hydrolase-type esterase domain-containing protein" evidence="1">
    <location>
        <begin position="20"/>
        <end position="431"/>
    </location>
</feature>
<feature type="signal peptide" evidence="1">
    <location>
        <begin position="1"/>
        <end position="19"/>
    </location>
</feature>
<reference evidence="2" key="2">
    <citation type="submission" date="2014-01" db="EMBL/GenBank/DDBJ databases">
        <title>Evolution of pathogenesis and genome organization in the Tremellales.</title>
        <authorList>
            <person name="Cuomo C."/>
            <person name="Litvintseva A."/>
            <person name="Heitman J."/>
            <person name="Chen Y."/>
            <person name="Sun S."/>
            <person name="Springer D."/>
            <person name="Dromer F."/>
            <person name="Young S."/>
            <person name="Zeng Q."/>
            <person name="Chapman S."/>
            <person name="Gujja S."/>
            <person name="Saif S."/>
            <person name="Birren B."/>
        </authorList>
    </citation>
    <scope>NUCLEOTIDE SEQUENCE</scope>
    <source>
        <strain evidence="2">CBS 10118</strain>
    </source>
</reference>
<dbReference type="SUPFAM" id="SSF52266">
    <property type="entry name" value="SGNH hydrolase"/>
    <property type="match status" value="1"/>
</dbReference>
<keyword evidence="1" id="KW-0732">Signal</keyword>
<dbReference type="PANTHER" id="PTHR21325:SF31">
    <property type="entry name" value="GH22081P-RELATED"/>
    <property type="match status" value="1"/>
</dbReference>
<proteinExistence type="predicted"/>
<reference evidence="2" key="1">
    <citation type="submission" date="2013-07" db="EMBL/GenBank/DDBJ databases">
        <title>The Genome Sequence of Cryptococcus bestiolae CBS10118.</title>
        <authorList>
            <consortium name="The Broad Institute Genome Sequencing Platform"/>
            <person name="Cuomo C."/>
            <person name="Litvintseva A."/>
            <person name="Chen Y."/>
            <person name="Heitman J."/>
            <person name="Sun S."/>
            <person name="Springer D."/>
            <person name="Dromer F."/>
            <person name="Young S.K."/>
            <person name="Zeng Q."/>
            <person name="Gargeya S."/>
            <person name="Fitzgerald M."/>
            <person name="Abouelleil A."/>
            <person name="Alvarado L."/>
            <person name="Berlin A.M."/>
            <person name="Chapman S.B."/>
            <person name="Dewar J."/>
            <person name="Goldberg J."/>
            <person name="Griggs A."/>
            <person name="Gujja S."/>
            <person name="Hansen M."/>
            <person name="Howarth C."/>
            <person name="Imamovic A."/>
            <person name="Larimer J."/>
            <person name="McCowan C."/>
            <person name="Murphy C."/>
            <person name="Pearson M."/>
            <person name="Priest M."/>
            <person name="Roberts A."/>
            <person name="Saif S."/>
            <person name="Shea T."/>
            <person name="Sykes S."/>
            <person name="Wortman J."/>
            <person name="Nusbaum C."/>
            <person name="Birren B."/>
        </authorList>
    </citation>
    <scope>NUCLEOTIDE SEQUENCE [LARGE SCALE GENOMIC DNA]</scope>
    <source>
        <strain evidence="2">CBS 10118</strain>
    </source>
</reference>
<dbReference type="STRING" id="1296100.A0A1B9G7Y4"/>
<dbReference type="Pfam" id="PF00657">
    <property type="entry name" value="Lipase_GDSL"/>
    <property type="match status" value="1"/>
</dbReference>
<dbReference type="EMBL" id="KI894019">
    <property type="protein sequence ID" value="OCF27147.1"/>
    <property type="molecule type" value="Genomic_DNA"/>
</dbReference>
<dbReference type="OrthoDB" id="10265800at2759"/>
<sequence>MLSTAIYFLFLIFPLIVSSISLPHSYPSKDKLPGKFVPFSKLSTCPTLSDRKPPKNAKDVRPDDFKVVMAMGDSITAGLLARGSRDDYTPSVSERTNQYRQRPFDLGVGRIPEIAEWRGISYPIGSDEGAITIPTILQHYSKPEGKGNITGVSTGHHPPISCLGIGCAAHPEEDGLNAAISGSLSKSLIGQVKDYLIPKMIELEVRREDWKYVNLGIGANDACAFCLTPNSTAIPLHGSPQQFAKGIKKAVNELRKHARESAARNTKIIVSVGMFRVSDIYELTLKDPYCQPPHLPIPHLALECSCALIPGPVGDYTRQKMDELGEAYDQAVWEVIKEWEEEDDPSFAAIWQPGTSVDLANYPIEALSKIDCFHPSELSHQRVASGLWNRLTLGMKDKYQPIPWEQEPTIRCLEESDRIRVGEVSKMLRRD</sequence>
<dbReference type="VEuPathDB" id="FungiDB:I302_01982"/>